<dbReference type="InterPro" id="IPR008551">
    <property type="entry name" value="TANGO2"/>
</dbReference>
<sequence>MCILFLYINPKPSAGNFRLILAANRDEIYKRPAKSAHYWEEDKTVIGGRDLEPGKEGGSWLALSTRGRIAALLNIMHIGEHPQELLGRGSLVSEFVKSKQCGAAYLSTIAKNSHQYRPFNFLTIEIDPESINVHKYCNAGEAPKPECLSDEYLGISNSFIDTPFAKVTAGIQQFKDIISKYGSADEKKSLHNELTKFLKEETSHFPDSVMASFAPAVSTEYLKPYSSVYVNVPERGYGTRAHTIITVDANNRADFNEWSMQDPIDPKNPQWQNTHFSITLSDQ</sequence>
<dbReference type="AlphaFoldDB" id="A0AAN9V932"/>
<evidence type="ECO:0008006" key="3">
    <source>
        <dbReference type="Google" id="ProtNLM"/>
    </source>
</evidence>
<comment type="caution">
    <text evidence="1">The sequence shown here is derived from an EMBL/GenBank/DDBJ whole genome shotgun (WGS) entry which is preliminary data.</text>
</comment>
<dbReference type="GO" id="GO:0007030">
    <property type="term" value="P:Golgi organization"/>
    <property type="evidence" value="ECO:0007669"/>
    <property type="project" value="TreeGrafter"/>
</dbReference>
<dbReference type="GO" id="GO:0009306">
    <property type="term" value="P:protein secretion"/>
    <property type="evidence" value="ECO:0007669"/>
    <property type="project" value="TreeGrafter"/>
</dbReference>
<keyword evidence="2" id="KW-1185">Reference proteome</keyword>
<accession>A0AAN9V932</accession>
<reference evidence="1 2" key="1">
    <citation type="submission" date="2024-03" db="EMBL/GenBank/DDBJ databases">
        <title>The genome assembly and annotation of the cricket Gryllus longicercus Weissman &amp; Gray.</title>
        <authorList>
            <person name="Szrajer S."/>
            <person name="Gray D."/>
            <person name="Ylla G."/>
        </authorList>
    </citation>
    <scope>NUCLEOTIDE SEQUENCE [LARGE SCALE GENOMIC DNA]</scope>
    <source>
        <strain evidence="1">DAG 2021-001</strain>
        <tissue evidence="1">Whole body minus gut</tissue>
    </source>
</reference>
<proteinExistence type="predicted"/>
<organism evidence="1 2">
    <name type="scientific">Gryllus longicercus</name>
    <dbReference type="NCBI Taxonomy" id="2509291"/>
    <lineage>
        <taxon>Eukaryota</taxon>
        <taxon>Metazoa</taxon>
        <taxon>Ecdysozoa</taxon>
        <taxon>Arthropoda</taxon>
        <taxon>Hexapoda</taxon>
        <taxon>Insecta</taxon>
        <taxon>Pterygota</taxon>
        <taxon>Neoptera</taxon>
        <taxon>Polyneoptera</taxon>
        <taxon>Orthoptera</taxon>
        <taxon>Ensifera</taxon>
        <taxon>Gryllidea</taxon>
        <taxon>Grylloidea</taxon>
        <taxon>Gryllidae</taxon>
        <taxon>Gryllinae</taxon>
        <taxon>Gryllus</taxon>
    </lineage>
</organism>
<evidence type="ECO:0000313" key="1">
    <source>
        <dbReference type="EMBL" id="KAK7793873.1"/>
    </source>
</evidence>
<dbReference type="PANTHER" id="PTHR17985:SF8">
    <property type="entry name" value="TRANSPORT AND GOLGI ORGANIZATION PROTEIN 2 HOMOLOG"/>
    <property type="match status" value="1"/>
</dbReference>
<dbReference type="GO" id="GO:0005794">
    <property type="term" value="C:Golgi apparatus"/>
    <property type="evidence" value="ECO:0007669"/>
    <property type="project" value="TreeGrafter"/>
</dbReference>
<dbReference type="EMBL" id="JAZDUA010000358">
    <property type="protein sequence ID" value="KAK7793873.1"/>
    <property type="molecule type" value="Genomic_DNA"/>
</dbReference>
<name>A0AAN9V932_9ORTH</name>
<protein>
    <recommendedName>
        <fullName evidence="3">Transport and Golgi organization protein 2 homolog</fullName>
    </recommendedName>
</protein>
<evidence type="ECO:0000313" key="2">
    <source>
        <dbReference type="Proteomes" id="UP001378592"/>
    </source>
</evidence>
<dbReference type="Pfam" id="PF05742">
    <property type="entry name" value="TANGO2"/>
    <property type="match status" value="1"/>
</dbReference>
<dbReference type="PANTHER" id="PTHR17985">
    <property type="entry name" value="SER/THR-RICH PROTEIN T10 IN DGCR REGION"/>
    <property type="match status" value="1"/>
</dbReference>
<dbReference type="Proteomes" id="UP001378592">
    <property type="component" value="Unassembled WGS sequence"/>
</dbReference>
<gene>
    <name evidence="1" type="ORF">R5R35_014152</name>
</gene>